<comment type="similarity">
    <text evidence="1">In the C-terminal section; belongs to the class-I pyridoxal-phosphate-dependent aminotransferase family.</text>
</comment>
<evidence type="ECO:0000256" key="3">
    <source>
        <dbReference type="ARBA" id="ARBA00023015"/>
    </source>
</evidence>
<dbReference type="PANTHER" id="PTHR46577:SF1">
    <property type="entry name" value="HTH-TYPE TRANSCRIPTIONAL REGULATORY PROTEIN GABR"/>
    <property type="match status" value="1"/>
</dbReference>
<keyword evidence="2" id="KW-0663">Pyridoxal phosphate</keyword>
<feature type="domain" description="HTH gntR-type" evidence="6">
    <location>
        <begin position="21"/>
        <end position="89"/>
    </location>
</feature>
<dbReference type="SUPFAM" id="SSF53383">
    <property type="entry name" value="PLP-dependent transferases"/>
    <property type="match status" value="1"/>
</dbReference>
<gene>
    <name evidence="7" type="ORF">AHMF7605_20600</name>
</gene>
<keyword evidence="5" id="KW-0804">Transcription</keyword>
<dbReference type="PROSITE" id="PS50949">
    <property type="entry name" value="HTH_GNTR"/>
    <property type="match status" value="1"/>
</dbReference>
<dbReference type="InterPro" id="IPR004839">
    <property type="entry name" value="Aminotransferase_I/II_large"/>
</dbReference>
<evidence type="ECO:0000259" key="6">
    <source>
        <dbReference type="PROSITE" id="PS50949"/>
    </source>
</evidence>
<evidence type="ECO:0000256" key="2">
    <source>
        <dbReference type="ARBA" id="ARBA00022898"/>
    </source>
</evidence>
<dbReference type="InterPro" id="IPR036388">
    <property type="entry name" value="WH-like_DNA-bd_sf"/>
</dbReference>
<dbReference type="Pfam" id="PF00392">
    <property type="entry name" value="GntR"/>
    <property type="match status" value="1"/>
</dbReference>
<keyword evidence="4" id="KW-0238">DNA-binding</keyword>
<dbReference type="InterPro" id="IPR015421">
    <property type="entry name" value="PyrdxlP-dep_Trfase_major"/>
</dbReference>
<proteinExistence type="inferred from homology"/>
<dbReference type="InterPro" id="IPR000524">
    <property type="entry name" value="Tscrpt_reg_HTH_GntR"/>
</dbReference>
<dbReference type="Gene3D" id="1.10.10.10">
    <property type="entry name" value="Winged helix-like DNA-binding domain superfamily/Winged helix DNA-binding domain"/>
    <property type="match status" value="1"/>
</dbReference>
<name>A0A2T2YJQ6_9BACT</name>
<evidence type="ECO:0000313" key="8">
    <source>
        <dbReference type="Proteomes" id="UP000240357"/>
    </source>
</evidence>
<dbReference type="PANTHER" id="PTHR46577">
    <property type="entry name" value="HTH-TYPE TRANSCRIPTIONAL REGULATORY PROTEIN GABR"/>
    <property type="match status" value="1"/>
</dbReference>
<dbReference type="AlphaFoldDB" id="A0A2T2YJQ6"/>
<dbReference type="GO" id="GO:0003677">
    <property type="term" value="F:DNA binding"/>
    <property type="evidence" value="ECO:0007669"/>
    <property type="project" value="UniProtKB-KW"/>
</dbReference>
<organism evidence="7 8">
    <name type="scientific">Adhaeribacter arboris</name>
    <dbReference type="NCBI Taxonomy" id="2072846"/>
    <lineage>
        <taxon>Bacteria</taxon>
        <taxon>Pseudomonadati</taxon>
        <taxon>Bacteroidota</taxon>
        <taxon>Cytophagia</taxon>
        <taxon>Cytophagales</taxon>
        <taxon>Hymenobacteraceae</taxon>
        <taxon>Adhaeribacter</taxon>
    </lineage>
</organism>
<dbReference type="GO" id="GO:0030170">
    <property type="term" value="F:pyridoxal phosphate binding"/>
    <property type="evidence" value="ECO:0007669"/>
    <property type="project" value="InterPro"/>
</dbReference>
<keyword evidence="7" id="KW-0808">Transferase</keyword>
<dbReference type="Proteomes" id="UP000240357">
    <property type="component" value="Unassembled WGS sequence"/>
</dbReference>
<dbReference type="CDD" id="cd07377">
    <property type="entry name" value="WHTH_GntR"/>
    <property type="match status" value="1"/>
</dbReference>
<dbReference type="SUPFAM" id="SSF46785">
    <property type="entry name" value="Winged helix' DNA-binding domain"/>
    <property type="match status" value="1"/>
</dbReference>
<dbReference type="Gene3D" id="3.40.640.10">
    <property type="entry name" value="Type I PLP-dependent aspartate aminotransferase-like (Major domain)"/>
    <property type="match status" value="1"/>
</dbReference>
<dbReference type="CDD" id="cd00609">
    <property type="entry name" value="AAT_like"/>
    <property type="match status" value="1"/>
</dbReference>
<reference evidence="7 8" key="1">
    <citation type="submission" date="2018-03" db="EMBL/GenBank/DDBJ databases">
        <title>Adhaeribacter sp. HMF7605 Genome sequencing and assembly.</title>
        <authorList>
            <person name="Kang H."/>
            <person name="Kang J."/>
            <person name="Cha I."/>
            <person name="Kim H."/>
            <person name="Joh K."/>
        </authorList>
    </citation>
    <scope>NUCLEOTIDE SEQUENCE [LARGE SCALE GENOMIC DNA]</scope>
    <source>
        <strain evidence="7 8">HMF7605</strain>
    </source>
</reference>
<comment type="caution">
    <text evidence="7">The sequence shown here is derived from an EMBL/GenBank/DDBJ whole genome shotgun (WGS) entry which is preliminary data.</text>
</comment>
<keyword evidence="7" id="KW-0032">Aminotransferase</keyword>
<dbReference type="GO" id="GO:0003700">
    <property type="term" value="F:DNA-binding transcription factor activity"/>
    <property type="evidence" value="ECO:0007669"/>
    <property type="project" value="InterPro"/>
</dbReference>
<evidence type="ECO:0000313" key="7">
    <source>
        <dbReference type="EMBL" id="PSR55732.1"/>
    </source>
</evidence>
<sequence>MSKIAHQISLAGIKVNRNSHPPMHQQLYESIRQAILEGRLKAGERMPASRVFCEELGISRNIVLLAFEQLTLEGYLVGRTGSGTFVASTLPDTLLLTKLQETRPNLNKLKESFTTRVADLPLAEDLVRRNSVKEEIKPFQNAVPSFEDFPFAIWSKIAGKVLRYFNLAHLGYGDAAGYLPLRQAIAQYLRIHRAVNCAAEQIIIVNGAQQGLNLIAQLLLPRGAEFWHEDPGYHGATAALTNAGGKCCPIPVTPPDGLDLKYAKENFPRAKMAYLTPSHQYPAGGTMPVCKRLELLDWATKNQMWLIEDDYDSEFRYTGKPLASLQGLDKGERVIYLGTFSKVLFPALRIAYLVLPTIALTNQFRYHKSMLDRQHPLLEQLILTDFIQEGHFTRHLRKMRVLYKKRQDALLHCLREYAPQLRVSDMNESGMHSLVWLPEHLSDKVVSQLLLQAGIIAPPLSDYTITHVKGPALILGYSAFTEEQIEKGIRKFAQIINSLD</sequence>
<evidence type="ECO:0000256" key="5">
    <source>
        <dbReference type="ARBA" id="ARBA00023163"/>
    </source>
</evidence>
<protein>
    <submittedName>
        <fullName evidence="7">PLP-dependent aminotransferase family protein</fullName>
    </submittedName>
</protein>
<accession>A0A2T2YJQ6</accession>
<keyword evidence="8" id="KW-1185">Reference proteome</keyword>
<evidence type="ECO:0000256" key="1">
    <source>
        <dbReference type="ARBA" id="ARBA00005384"/>
    </source>
</evidence>
<dbReference type="RefSeq" id="WP_106931913.1">
    <property type="nucleotide sequence ID" value="NZ_PYFT01000001.1"/>
</dbReference>
<dbReference type="GO" id="GO:0008483">
    <property type="term" value="F:transaminase activity"/>
    <property type="evidence" value="ECO:0007669"/>
    <property type="project" value="UniProtKB-KW"/>
</dbReference>
<dbReference type="InterPro" id="IPR015424">
    <property type="entry name" value="PyrdxlP-dep_Trfase"/>
</dbReference>
<dbReference type="InterPro" id="IPR036390">
    <property type="entry name" value="WH_DNA-bd_sf"/>
</dbReference>
<dbReference type="InterPro" id="IPR051446">
    <property type="entry name" value="HTH_trans_reg/aminotransferase"/>
</dbReference>
<dbReference type="OrthoDB" id="594134at2"/>
<dbReference type="Pfam" id="PF00155">
    <property type="entry name" value="Aminotran_1_2"/>
    <property type="match status" value="1"/>
</dbReference>
<dbReference type="SMART" id="SM00345">
    <property type="entry name" value="HTH_GNTR"/>
    <property type="match status" value="1"/>
</dbReference>
<keyword evidence="3" id="KW-0805">Transcription regulation</keyword>
<dbReference type="EMBL" id="PYFT01000001">
    <property type="protein sequence ID" value="PSR55732.1"/>
    <property type="molecule type" value="Genomic_DNA"/>
</dbReference>
<evidence type="ECO:0000256" key="4">
    <source>
        <dbReference type="ARBA" id="ARBA00023125"/>
    </source>
</evidence>